<protein>
    <submittedName>
        <fullName evidence="2">Uncharacterized protein</fullName>
    </submittedName>
</protein>
<keyword evidence="1" id="KW-1133">Transmembrane helix</keyword>
<evidence type="ECO:0000313" key="2">
    <source>
        <dbReference type="EMBL" id="MEQ2238378.1"/>
    </source>
</evidence>
<sequence length="190" mass="20993">MYVHLFRGFWGAHQYAGPASFPWARWWSGWRVARSAWLALMVLVRFEGCMCLRYTGWGFAFGLACRFGLGVAYWPPPFWCGECFVVLLALFCLRSGARMGGRTGLRLGLGVTIVLGGQGPCQQALLDWVSPSFFLGPGSKRVCLSPPRTERDHLLSPVNGCPSGVSVPGSVECVWGLQVSVQREGFYVYS</sequence>
<dbReference type="EMBL" id="JAHRIQ010051671">
    <property type="protein sequence ID" value="MEQ2238378.1"/>
    <property type="molecule type" value="Genomic_DNA"/>
</dbReference>
<evidence type="ECO:0000313" key="3">
    <source>
        <dbReference type="Proteomes" id="UP001482620"/>
    </source>
</evidence>
<feature type="transmembrane region" description="Helical" evidence="1">
    <location>
        <begin position="76"/>
        <end position="93"/>
    </location>
</feature>
<keyword evidence="1" id="KW-0472">Membrane</keyword>
<proteinExistence type="predicted"/>
<reference evidence="2 3" key="1">
    <citation type="submission" date="2021-06" db="EMBL/GenBank/DDBJ databases">
        <authorList>
            <person name="Palmer J.M."/>
        </authorList>
    </citation>
    <scope>NUCLEOTIDE SEQUENCE [LARGE SCALE GENOMIC DNA]</scope>
    <source>
        <strain evidence="3">if_2019</strain>
        <tissue evidence="2">Muscle</tissue>
    </source>
</reference>
<gene>
    <name evidence="2" type="ORF">ILYODFUR_032593</name>
</gene>
<evidence type="ECO:0000256" key="1">
    <source>
        <dbReference type="SAM" id="Phobius"/>
    </source>
</evidence>
<name>A0ABV0U2H5_9TELE</name>
<comment type="caution">
    <text evidence="2">The sequence shown here is derived from an EMBL/GenBank/DDBJ whole genome shotgun (WGS) entry which is preliminary data.</text>
</comment>
<keyword evidence="3" id="KW-1185">Reference proteome</keyword>
<keyword evidence="1" id="KW-0812">Transmembrane</keyword>
<organism evidence="2 3">
    <name type="scientific">Ilyodon furcidens</name>
    <name type="common">goldbreast splitfin</name>
    <dbReference type="NCBI Taxonomy" id="33524"/>
    <lineage>
        <taxon>Eukaryota</taxon>
        <taxon>Metazoa</taxon>
        <taxon>Chordata</taxon>
        <taxon>Craniata</taxon>
        <taxon>Vertebrata</taxon>
        <taxon>Euteleostomi</taxon>
        <taxon>Actinopterygii</taxon>
        <taxon>Neopterygii</taxon>
        <taxon>Teleostei</taxon>
        <taxon>Neoteleostei</taxon>
        <taxon>Acanthomorphata</taxon>
        <taxon>Ovalentaria</taxon>
        <taxon>Atherinomorphae</taxon>
        <taxon>Cyprinodontiformes</taxon>
        <taxon>Goodeidae</taxon>
        <taxon>Ilyodon</taxon>
    </lineage>
</organism>
<dbReference type="Proteomes" id="UP001482620">
    <property type="component" value="Unassembled WGS sequence"/>
</dbReference>
<accession>A0ABV0U2H5</accession>